<comment type="subcellular location">
    <subcellularLocation>
        <location evidence="2">Nucleus</location>
    </subcellularLocation>
</comment>
<evidence type="ECO:0000259" key="3">
    <source>
        <dbReference type="Pfam" id="PF08652"/>
    </source>
</evidence>
<dbReference type="EC" id="3.6.1.-" evidence="2"/>
<dbReference type="GO" id="GO:0000956">
    <property type="term" value="P:nuclear-transcribed mRNA catabolic process"/>
    <property type="evidence" value="ECO:0007669"/>
    <property type="project" value="TreeGrafter"/>
</dbReference>
<dbReference type="STRING" id="7167.A0A182FGK5"/>
<dbReference type="InterPro" id="IPR039039">
    <property type="entry name" value="RAI1-like_fam"/>
</dbReference>
<dbReference type="VEuPathDB" id="VectorBase:AALB005646"/>
<reference evidence="4" key="2">
    <citation type="submission" date="2022-08" db="UniProtKB">
        <authorList>
            <consortium name="EnsemblMetazoa"/>
        </authorList>
    </citation>
    <scope>IDENTIFICATION</scope>
    <source>
        <strain evidence="4">STECLA/ALBI9_A</strain>
    </source>
</reference>
<sequence length="388" mass="45480">MLSSTSLDPAPAKRQSKPFPAISQPKLAGFFSIDAHREYDGSAAQLKYLSLPPPPRTELHLDLNEGFEIHHPKPDSAKAEGIDMLLSYLRHNSTPDCWTHEPESELSGDSRPARLRYDFVCFRGLLRLIACTPYDRNTGWIVQAIRYRGTIYLCERPTAEKLESQRNETEQQRRFCFYGFKFEQHILTDRPNQRPDTSEPVVLSEEFCSLFTSTLAGKRLLYGAEMDGIIWEEQRPPLDRDSLKVEELRRFEFVEVKVKRRETTQRQLDNFYRFKTKNWWCQSFLVNVQRIVVGLRDDRGIVREITEMKLKDLQRDSRHHWSAAVCMNFLDECLQEVATVLRGVDDCTRVFQFEYTPQDHARVRYRDLGAGHPDSFLPQWYTQYVESK</sequence>
<dbReference type="Pfam" id="PF08652">
    <property type="entry name" value="RAI1"/>
    <property type="match status" value="1"/>
</dbReference>
<dbReference type="GO" id="GO:0046872">
    <property type="term" value="F:metal ion binding"/>
    <property type="evidence" value="ECO:0007669"/>
    <property type="project" value="UniProtKB-KW"/>
</dbReference>
<evidence type="ECO:0000313" key="5">
    <source>
        <dbReference type="Proteomes" id="UP000069272"/>
    </source>
</evidence>
<dbReference type="InterPro" id="IPR013961">
    <property type="entry name" value="RAI1"/>
</dbReference>
<dbReference type="PANTHER" id="PTHR12395:SF9">
    <property type="entry name" value="DECAPPING AND EXORIBONUCLEASE PROTEIN"/>
    <property type="match status" value="1"/>
</dbReference>
<keyword evidence="2" id="KW-0694">RNA-binding</keyword>
<proteinExistence type="inferred from homology"/>
<dbReference type="GO" id="GO:0000166">
    <property type="term" value="F:nucleotide binding"/>
    <property type="evidence" value="ECO:0007669"/>
    <property type="project" value="UniProtKB-KW"/>
</dbReference>
<dbReference type="GO" id="GO:0005634">
    <property type="term" value="C:nucleus"/>
    <property type="evidence" value="ECO:0007669"/>
    <property type="project" value="UniProtKB-SubCell"/>
</dbReference>
<organism evidence="4 5">
    <name type="scientific">Anopheles albimanus</name>
    <name type="common">New world malaria mosquito</name>
    <dbReference type="NCBI Taxonomy" id="7167"/>
    <lineage>
        <taxon>Eukaryota</taxon>
        <taxon>Metazoa</taxon>
        <taxon>Ecdysozoa</taxon>
        <taxon>Arthropoda</taxon>
        <taxon>Hexapoda</taxon>
        <taxon>Insecta</taxon>
        <taxon>Pterygota</taxon>
        <taxon>Neoptera</taxon>
        <taxon>Endopterygota</taxon>
        <taxon>Diptera</taxon>
        <taxon>Nematocera</taxon>
        <taxon>Culicoidea</taxon>
        <taxon>Culicidae</taxon>
        <taxon>Anophelinae</taxon>
        <taxon>Anopheles</taxon>
    </lineage>
</organism>
<feature type="domain" description="RAI1-like" evidence="3">
    <location>
        <begin position="23"/>
        <end position="381"/>
    </location>
</feature>
<evidence type="ECO:0000256" key="2">
    <source>
        <dbReference type="RuleBase" id="RU367113"/>
    </source>
</evidence>
<dbReference type="GO" id="GO:0110155">
    <property type="term" value="P:NAD-cap decapping"/>
    <property type="evidence" value="ECO:0007669"/>
    <property type="project" value="TreeGrafter"/>
</dbReference>
<comment type="similarity">
    <text evidence="1 2">Belongs to the DXO/Dom3Z family.</text>
</comment>
<dbReference type="GO" id="GO:0034353">
    <property type="term" value="F:mRNA 5'-diphosphatase activity"/>
    <property type="evidence" value="ECO:0007669"/>
    <property type="project" value="TreeGrafter"/>
</dbReference>
<protein>
    <recommendedName>
        <fullName evidence="2">Decapping nuclease</fullName>
        <ecNumber evidence="2">3.6.1.-</ecNumber>
    </recommendedName>
</protein>
<keyword evidence="2" id="KW-0540">Nuclease</keyword>
<keyword evidence="2" id="KW-0547">Nucleotide-binding</keyword>
<accession>A0A182FGK5</accession>
<dbReference type="GO" id="GO:0003723">
    <property type="term" value="F:RNA binding"/>
    <property type="evidence" value="ECO:0007669"/>
    <property type="project" value="UniProtKB-KW"/>
</dbReference>
<dbReference type="KEGG" id="aali:118467737"/>
<dbReference type="Proteomes" id="UP000069272">
    <property type="component" value="Chromosome 3L"/>
</dbReference>
<dbReference type="GeneID" id="118467737"/>
<dbReference type="OrthoDB" id="5853397at2759"/>
<comment type="cofactor">
    <cofactor evidence="2">
        <name>a divalent metal cation</name>
        <dbReference type="ChEBI" id="CHEBI:60240"/>
    </cofactor>
</comment>
<dbReference type="RefSeq" id="XP_035794437.1">
    <property type="nucleotide sequence ID" value="XM_035938544.1"/>
</dbReference>
<keyword evidence="5" id="KW-1185">Reference proteome</keyword>
<evidence type="ECO:0000313" key="4">
    <source>
        <dbReference type="EnsemblMetazoa" id="AALB005646-PA"/>
    </source>
</evidence>
<name>A0A182FGK5_ANOAL</name>
<dbReference type="AlphaFoldDB" id="A0A182FGK5"/>
<comment type="function">
    <text evidence="2">Decapping enzyme for NAD-capped RNAs: specifically hydrolyzes the nicotinamide adenine dinucleotide (NAD) cap from a subset of RNAs by removing the entire NAD moiety from the 5'-end of an NAD-capped RNA.</text>
</comment>
<reference evidence="4 5" key="1">
    <citation type="journal article" date="2017" name="G3 (Bethesda)">
        <title>The Physical Genome Mapping of Anopheles albimanus Corrected Scaffold Misassemblies and Identified Interarm Rearrangements in Genus Anopheles.</title>
        <authorList>
            <person name="Artemov G.N."/>
            <person name="Peery A.N."/>
            <person name="Jiang X."/>
            <person name="Tu Z."/>
            <person name="Stegniy V.N."/>
            <person name="Sharakhova M.V."/>
            <person name="Sharakhov I.V."/>
        </authorList>
    </citation>
    <scope>NUCLEOTIDE SEQUENCE [LARGE SCALE GENOMIC DNA]</scope>
    <source>
        <strain evidence="4 5">ALBI9_A</strain>
    </source>
</reference>
<dbReference type="GO" id="GO:0005829">
    <property type="term" value="C:cytosol"/>
    <property type="evidence" value="ECO:0007669"/>
    <property type="project" value="TreeGrafter"/>
</dbReference>
<dbReference type="EnsemblMetazoa" id="AALB005646-RA">
    <property type="protein sequence ID" value="AALB005646-PA"/>
    <property type="gene ID" value="AALB005646"/>
</dbReference>
<dbReference type="VEuPathDB" id="VectorBase:AALB20_036893"/>
<evidence type="ECO:0000256" key="1">
    <source>
        <dbReference type="ARBA" id="ARBA00006562"/>
    </source>
</evidence>
<keyword evidence="2" id="KW-0539">Nucleus</keyword>
<dbReference type="PANTHER" id="PTHR12395">
    <property type="entry name" value="DOM-3 RELATED"/>
    <property type="match status" value="1"/>
</dbReference>
<keyword evidence="2" id="KW-0378">Hydrolase</keyword>
<dbReference type="GO" id="GO:0004518">
    <property type="term" value="F:nuclease activity"/>
    <property type="evidence" value="ECO:0007669"/>
    <property type="project" value="UniProtKB-KW"/>
</dbReference>
<keyword evidence="2" id="KW-0479">Metal-binding</keyword>